<protein>
    <submittedName>
        <fullName evidence="10">Bcl-2-like protein 10</fullName>
    </submittedName>
</protein>
<keyword evidence="7" id="KW-0472">Membrane</keyword>
<dbReference type="PROSITE" id="PS00750">
    <property type="entry name" value="TCP1_1"/>
    <property type="match status" value="1"/>
</dbReference>
<dbReference type="InterPro" id="IPR027413">
    <property type="entry name" value="GROEL-like_equatorial_sf"/>
</dbReference>
<evidence type="ECO:0000256" key="6">
    <source>
        <dbReference type="ARBA" id="ARBA00022989"/>
    </source>
</evidence>
<dbReference type="PANTHER" id="PTHR11256">
    <property type="entry name" value="BCL-2 RELATED"/>
    <property type="match status" value="1"/>
</dbReference>
<evidence type="ECO:0000313" key="9">
    <source>
        <dbReference type="Proteomes" id="UP001652581"/>
    </source>
</evidence>
<feature type="domain" description="Bcl-2 Bcl-2 homology region 1-3" evidence="8">
    <location>
        <begin position="33"/>
        <end position="136"/>
    </location>
</feature>
<dbReference type="Gene3D" id="1.10.560.10">
    <property type="entry name" value="GroEL-like equatorial domain"/>
    <property type="match status" value="1"/>
</dbReference>
<dbReference type="Pfam" id="PF00452">
    <property type="entry name" value="Bcl-2"/>
    <property type="match status" value="1"/>
</dbReference>
<dbReference type="InterPro" id="IPR046371">
    <property type="entry name" value="Bcl-2_BH1-3"/>
</dbReference>
<dbReference type="InterPro" id="IPR002475">
    <property type="entry name" value="Bcl2-like"/>
</dbReference>
<name>A0ABM5DBJ0_VICPA</name>
<comment type="subcellular location">
    <subcellularLocation>
        <location evidence="1">Endomembrane system</location>
    </subcellularLocation>
</comment>
<dbReference type="InterPro" id="IPR002194">
    <property type="entry name" value="Chaperonin_TCP-1_CS"/>
</dbReference>
<dbReference type="InterPro" id="IPR020726">
    <property type="entry name" value="Bcl2_BH2_motif_CS"/>
</dbReference>
<dbReference type="SMART" id="SM00337">
    <property type="entry name" value="BCL"/>
    <property type="match status" value="1"/>
</dbReference>
<evidence type="ECO:0000256" key="2">
    <source>
        <dbReference type="ARBA" id="ARBA00008020"/>
    </source>
</evidence>
<keyword evidence="4" id="KW-0812">Transmembrane</keyword>
<dbReference type="PROSITE" id="PS01258">
    <property type="entry name" value="BH2"/>
    <property type="match status" value="1"/>
</dbReference>
<dbReference type="PANTHER" id="PTHR11256:SF47">
    <property type="entry name" value="BCL-2-LIKE PROTEIN 10"/>
    <property type="match status" value="1"/>
</dbReference>
<dbReference type="PROSITE" id="PS50062">
    <property type="entry name" value="BCL2_FAMILY"/>
    <property type="match status" value="1"/>
</dbReference>
<evidence type="ECO:0000259" key="8">
    <source>
        <dbReference type="SMART" id="SM00337"/>
    </source>
</evidence>
<dbReference type="InterPro" id="IPR026298">
    <property type="entry name" value="Bcl-2_fam"/>
</dbReference>
<dbReference type="CDD" id="cd06845">
    <property type="entry name" value="Bcl-2_like"/>
    <property type="match status" value="1"/>
</dbReference>
<sequence>MADGLRERTARLLTGYLQYCVQAPSTPEAAVQRCVAAQIQEDNSHFFSYYRGFRGDRVELVARMAQELLADDQGPSWGRVASLLTFAGTLLERPPPGTWGPREKEDISRNCRLLVASLCVQFSGLHRTWLVAHGGWDGFCLFYQPALQPSWERQLVWVFLSCYQAELASSHGTDTYKDNRPAQVCFSNIFVSKAVAEAIRTSLGPKGMHKMIQDGRDDVTITNGAPIPK</sequence>
<evidence type="ECO:0000313" key="10">
    <source>
        <dbReference type="RefSeq" id="XP_072818266.1"/>
    </source>
</evidence>
<comment type="similarity">
    <text evidence="3">Belongs to the Bcl-2 family.</text>
</comment>
<proteinExistence type="inferred from homology"/>
<evidence type="ECO:0000256" key="1">
    <source>
        <dbReference type="ARBA" id="ARBA00004308"/>
    </source>
</evidence>
<keyword evidence="6" id="KW-1133">Transmembrane helix</keyword>
<evidence type="ECO:0000256" key="4">
    <source>
        <dbReference type="ARBA" id="ARBA00022692"/>
    </source>
</evidence>
<evidence type="ECO:0000256" key="3">
    <source>
        <dbReference type="ARBA" id="ARBA00009458"/>
    </source>
</evidence>
<evidence type="ECO:0000256" key="5">
    <source>
        <dbReference type="ARBA" id="ARBA00022703"/>
    </source>
</evidence>
<comment type="similarity">
    <text evidence="2">Belongs to the TCP-1 chaperonin family.</text>
</comment>
<dbReference type="Gene3D" id="1.10.437.10">
    <property type="entry name" value="Blc2-like"/>
    <property type="match status" value="1"/>
</dbReference>
<keyword evidence="9" id="KW-1185">Reference proteome</keyword>
<dbReference type="InterPro" id="IPR036834">
    <property type="entry name" value="Bcl-2-like_sf"/>
</dbReference>
<organism evidence="9 10">
    <name type="scientific">Vicugna pacos</name>
    <name type="common">Alpaca</name>
    <name type="synonym">Lama pacos</name>
    <dbReference type="NCBI Taxonomy" id="30538"/>
    <lineage>
        <taxon>Eukaryota</taxon>
        <taxon>Metazoa</taxon>
        <taxon>Chordata</taxon>
        <taxon>Craniata</taxon>
        <taxon>Vertebrata</taxon>
        <taxon>Euteleostomi</taxon>
        <taxon>Mammalia</taxon>
        <taxon>Eutheria</taxon>
        <taxon>Laurasiatheria</taxon>
        <taxon>Artiodactyla</taxon>
        <taxon>Tylopoda</taxon>
        <taxon>Camelidae</taxon>
        <taxon>Vicugna</taxon>
    </lineage>
</organism>
<dbReference type="SUPFAM" id="SSF56854">
    <property type="entry name" value="Bcl-2 inhibitors of programmed cell death"/>
    <property type="match status" value="1"/>
</dbReference>
<dbReference type="RefSeq" id="XP_072818266.1">
    <property type="nucleotide sequence ID" value="XM_072962165.1"/>
</dbReference>
<reference evidence="10" key="1">
    <citation type="submission" date="2025-08" db="UniProtKB">
        <authorList>
            <consortium name="RefSeq"/>
        </authorList>
    </citation>
    <scope>IDENTIFICATION</scope>
</reference>
<keyword evidence="5" id="KW-0053">Apoptosis</keyword>
<dbReference type="Proteomes" id="UP001652581">
    <property type="component" value="Chromosome 6"/>
</dbReference>
<dbReference type="GeneID" id="102533507"/>
<gene>
    <name evidence="10" type="primary">BCL2L10</name>
</gene>
<dbReference type="SUPFAM" id="SSF48592">
    <property type="entry name" value="GroEL equatorial domain-like"/>
    <property type="match status" value="1"/>
</dbReference>
<evidence type="ECO:0000256" key="7">
    <source>
        <dbReference type="ARBA" id="ARBA00023136"/>
    </source>
</evidence>
<accession>A0ABM5DBJ0</accession>